<evidence type="ECO:0000313" key="2">
    <source>
        <dbReference type="EMBL" id="KAI5411586.1"/>
    </source>
</evidence>
<dbReference type="EMBL" id="JAMSHJ010000005">
    <property type="protein sequence ID" value="KAI5411586.1"/>
    <property type="molecule type" value="Genomic_DNA"/>
</dbReference>
<dbReference type="PANTHER" id="PTHR31286">
    <property type="entry name" value="GLYCINE-RICH CELL WALL STRUCTURAL PROTEIN 1.8-LIKE"/>
    <property type="match status" value="1"/>
</dbReference>
<evidence type="ECO:0000313" key="3">
    <source>
        <dbReference type="Proteomes" id="UP001058974"/>
    </source>
</evidence>
<dbReference type="AlphaFoldDB" id="A0A9D4X3M5"/>
<proteinExistence type="predicted"/>
<accession>A0A9D4X3M5</accession>
<gene>
    <name evidence="2" type="ORF">KIW84_056595</name>
</gene>
<organism evidence="2 3">
    <name type="scientific">Pisum sativum</name>
    <name type="common">Garden pea</name>
    <name type="synonym">Lathyrus oleraceus</name>
    <dbReference type="NCBI Taxonomy" id="3888"/>
    <lineage>
        <taxon>Eukaryota</taxon>
        <taxon>Viridiplantae</taxon>
        <taxon>Streptophyta</taxon>
        <taxon>Embryophyta</taxon>
        <taxon>Tracheophyta</taxon>
        <taxon>Spermatophyta</taxon>
        <taxon>Magnoliopsida</taxon>
        <taxon>eudicotyledons</taxon>
        <taxon>Gunneridae</taxon>
        <taxon>Pentapetalae</taxon>
        <taxon>rosids</taxon>
        <taxon>fabids</taxon>
        <taxon>Fabales</taxon>
        <taxon>Fabaceae</taxon>
        <taxon>Papilionoideae</taxon>
        <taxon>50 kb inversion clade</taxon>
        <taxon>NPAAA clade</taxon>
        <taxon>Hologalegina</taxon>
        <taxon>IRL clade</taxon>
        <taxon>Fabeae</taxon>
        <taxon>Lathyrus</taxon>
    </lineage>
</organism>
<feature type="compositionally biased region" description="Pro residues" evidence="1">
    <location>
        <begin position="1"/>
        <end position="12"/>
    </location>
</feature>
<feature type="region of interest" description="Disordered" evidence="1">
    <location>
        <begin position="1"/>
        <end position="29"/>
    </location>
</feature>
<dbReference type="InterPro" id="IPR040256">
    <property type="entry name" value="At4g02000-like"/>
</dbReference>
<name>A0A9D4X3M5_PEA</name>
<sequence length="242" mass="28247">MMNVPSPKPPSVPTQVEDRLPDADQRGDSEEVLENEVTTEMGMDGIRIEEVSIGGYECPQFVFSKNKERRIYRPWRRGLPIEYYDPRVLYLIGNRVGRAIKVDKNTMQHERRKYDRNCMEINLSKALLAMFSIKGRRYKIEYEGVYLLCLTCGKFRHCKDGCQVSIKGKNVDVAQGGSKNHNMKQCETSRENEGEVIGEAREGPWQVVQKQHRGRKCLEVRMWRKFNNLHVWVVLVFRSISY</sequence>
<feature type="compositionally biased region" description="Basic and acidic residues" evidence="1">
    <location>
        <begin position="16"/>
        <end position="29"/>
    </location>
</feature>
<protein>
    <submittedName>
        <fullName evidence="2">Uncharacterized protein</fullName>
    </submittedName>
</protein>
<dbReference type="Gramene" id="Psat05G0659500-T1">
    <property type="protein sequence ID" value="KAI5411586.1"/>
    <property type="gene ID" value="KIW84_056595"/>
</dbReference>
<comment type="caution">
    <text evidence="2">The sequence shown here is derived from an EMBL/GenBank/DDBJ whole genome shotgun (WGS) entry which is preliminary data.</text>
</comment>
<keyword evidence="3" id="KW-1185">Reference proteome</keyword>
<evidence type="ECO:0000256" key="1">
    <source>
        <dbReference type="SAM" id="MobiDB-lite"/>
    </source>
</evidence>
<dbReference type="Proteomes" id="UP001058974">
    <property type="component" value="Chromosome 5"/>
</dbReference>
<reference evidence="2 3" key="1">
    <citation type="journal article" date="2022" name="Nat. Genet.">
        <title>Improved pea reference genome and pan-genome highlight genomic features and evolutionary characteristics.</title>
        <authorList>
            <person name="Yang T."/>
            <person name="Liu R."/>
            <person name="Luo Y."/>
            <person name="Hu S."/>
            <person name="Wang D."/>
            <person name="Wang C."/>
            <person name="Pandey M.K."/>
            <person name="Ge S."/>
            <person name="Xu Q."/>
            <person name="Li N."/>
            <person name="Li G."/>
            <person name="Huang Y."/>
            <person name="Saxena R.K."/>
            <person name="Ji Y."/>
            <person name="Li M."/>
            <person name="Yan X."/>
            <person name="He Y."/>
            <person name="Liu Y."/>
            <person name="Wang X."/>
            <person name="Xiang C."/>
            <person name="Varshney R.K."/>
            <person name="Ding H."/>
            <person name="Gao S."/>
            <person name="Zong X."/>
        </authorList>
    </citation>
    <scope>NUCLEOTIDE SEQUENCE [LARGE SCALE GENOMIC DNA]</scope>
    <source>
        <strain evidence="2 3">cv. Zhongwan 6</strain>
    </source>
</reference>
<dbReference type="PANTHER" id="PTHR31286:SF99">
    <property type="entry name" value="DUF4283 DOMAIN-CONTAINING PROTEIN"/>
    <property type="match status" value="1"/>
</dbReference>